<dbReference type="OrthoDB" id="11273at2157"/>
<feature type="transmembrane region" description="Helical" evidence="1">
    <location>
        <begin position="103"/>
        <end position="127"/>
    </location>
</feature>
<evidence type="ECO:0000256" key="1">
    <source>
        <dbReference type="SAM" id="Phobius"/>
    </source>
</evidence>
<accession>A0A654LVV2</accession>
<dbReference type="KEGG" id="taa:NMY3_01130"/>
<protein>
    <submittedName>
        <fullName evidence="2">Uncharacterized protein</fullName>
    </submittedName>
</protein>
<organism evidence="2 3">
    <name type="scientific">Candidatus Nitrosocosmicus oleophilus</name>
    <dbReference type="NCBI Taxonomy" id="1353260"/>
    <lineage>
        <taxon>Archaea</taxon>
        <taxon>Nitrososphaerota</taxon>
        <taxon>Nitrososphaeria</taxon>
        <taxon>Nitrososphaerales</taxon>
        <taxon>Nitrososphaeraceae</taxon>
        <taxon>Candidatus Nitrosocosmicus</taxon>
    </lineage>
</organism>
<keyword evidence="3" id="KW-1185">Reference proteome</keyword>
<dbReference type="AlphaFoldDB" id="A0A654LVV2"/>
<name>A0A654LVV2_9ARCH</name>
<evidence type="ECO:0000313" key="3">
    <source>
        <dbReference type="Proteomes" id="UP000058925"/>
    </source>
</evidence>
<evidence type="ECO:0000313" key="2">
    <source>
        <dbReference type="EMBL" id="ALI35335.1"/>
    </source>
</evidence>
<proteinExistence type="predicted"/>
<keyword evidence="1" id="KW-0812">Transmembrane</keyword>
<dbReference type="GeneID" id="60421228"/>
<dbReference type="Proteomes" id="UP000058925">
    <property type="component" value="Chromosome"/>
</dbReference>
<gene>
    <name evidence="2" type="ORF">NMY3_01130</name>
</gene>
<dbReference type="RefSeq" id="WP_196817825.1">
    <property type="nucleotide sequence ID" value="NZ_CP012850.1"/>
</dbReference>
<sequence length="188" mass="20368">MSSLNIRESPKMFILYCSLAGFIAAWGISGLLVSIDLISQSPPGSFFGIIGISLGYYDPFTAPLIGFVLHVVTGTIAGNIYGQVSLFWKRMSPYSARHGLKTGMIVGVVLWAVFFVPVASLLIQPMIDNFNSGITPNQYVYSVASSFNGLYGIIIGGSLIFHLIYGALLGYMSGRMTDIKAFVYPKTI</sequence>
<reference evidence="3" key="1">
    <citation type="submission" date="2015-10" db="EMBL/GenBank/DDBJ databases">
        <title>Niche specialization of a soil ammonia-oxidizing archaeon, Candidatus Nitrosocosmicus oleophilus.</title>
        <authorList>
            <person name="Jung M.-Y."/>
            <person name="Rhee S.-K."/>
        </authorList>
    </citation>
    <scope>NUCLEOTIDE SEQUENCE [LARGE SCALE GENOMIC DNA]</scope>
    <source>
        <strain evidence="3">MY3</strain>
    </source>
</reference>
<dbReference type="EMBL" id="CP012850">
    <property type="protein sequence ID" value="ALI35335.1"/>
    <property type="molecule type" value="Genomic_DNA"/>
</dbReference>
<feature type="transmembrane region" description="Helical" evidence="1">
    <location>
        <begin position="60"/>
        <end position="82"/>
    </location>
</feature>
<feature type="transmembrane region" description="Helical" evidence="1">
    <location>
        <begin position="147"/>
        <end position="171"/>
    </location>
</feature>
<keyword evidence="1" id="KW-0472">Membrane</keyword>
<feature type="transmembrane region" description="Helical" evidence="1">
    <location>
        <begin position="12"/>
        <end position="35"/>
    </location>
</feature>
<keyword evidence="1" id="KW-1133">Transmembrane helix</keyword>